<dbReference type="Proteomes" id="UP001172386">
    <property type="component" value="Unassembled WGS sequence"/>
</dbReference>
<reference evidence="1" key="1">
    <citation type="submission" date="2022-10" db="EMBL/GenBank/DDBJ databases">
        <title>Culturing micro-colonial fungi from biological soil crusts in the Mojave desert and describing Neophaeococcomyces mojavensis, and introducing the new genera and species Taxawa tesnikishii.</title>
        <authorList>
            <person name="Kurbessoian T."/>
            <person name="Stajich J.E."/>
        </authorList>
    </citation>
    <scope>NUCLEOTIDE SEQUENCE</scope>
    <source>
        <strain evidence="1">JES_112</strain>
    </source>
</reference>
<organism evidence="1 2">
    <name type="scientific">Neophaeococcomyces mojaviensis</name>
    <dbReference type="NCBI Taxonomy" id="3383035"/>
    <lineage>
        <taxon>Eukaryota</taxon>
        <taxon>Fungi</taxon>
        <taxon>Dikarya</taxon>
        <taxon>Ascomycota</taxon>
        <taxon>Pezizomycotina</taxon>
        <taxon>Eurotiomycetes</taxon>
        <taxon>Chaetothyriomycetidae</taxon>
        <taxon>Chaetothyriales</taxon>
        <taxon>Chaetothyriales incertae sedis</taxon>
        <taxon>Neophaeococcomyces</taxon>
    </lineage>
</organism>
<protein>
    <submittedName>
        <fullName evidence="1">Uncharacterized protein</fullName>
    </submittedName>
</protein>
<dbReference type="EMBL" id="JAPDRQ010000019">
    <property type="protein sequence ID" value="KAJ9661944.1"/>
    <property type="molecule type" value="Genomic_DNA"/>
</dbReference>
<name>A0ACC3AGD1_9EURO</name>
<evidence type="ECO:0000313" key="2">
    <source>
        <dbReference type="Proteomes" id="UP001172386"/>
    </source>
</evidence>
<gene>
    <name evidence="1" type="ORF">H2198_001696</name>
</gene>
<comment type="caution">
    <text evidence="1">The sequence shown here is derived from an EMBL/GenBank/DDBJ whole genome shotgun (WGS) entry which is preliminary data.</text>
</comment>
<sequence>MPAVNALISKFENIVTQETPPSSTQRVRGTRHSMPLRQSTLKFNAAPADMAQKRQSMSAVASKQAVQEPTPPIEEPDNDTIVVNTADESRPVQLPTPSESATDVSSQGSNTPVVKKIKSPPKSRSKRVSNAMKSASKDALVADPAQGANATADKQRNISGETLVEEAGVSKTTLLKEGINALDLKWNMSNVFNRSPAQEEAEEEQEADDSSTIEVAVDAGTNLQEQKQHREAKRAKIVENTKKWEQRRKVAEKNATRRSSRASMLLTKANDLVSEITSTVLGKRVRDAAKGKEIQEEQEPDSKKARIDSPSANPQTNDATLSSVARAMRSRAPKDKKWLISGLYAGQSRAFDPSLNENKNKRKFFGLSSTLSNSQKESSVLPMPMFAGARLLTTGRDFKLPFDVFSPLPTGQPKPDEWKKVNKNVFIGDATDQWRTSKFLEHSTCLCTLETGCDANCMNRFMYYECDSRNCNLTEEQCGNRAFEELRQRVKKGGKYNVGVEVIKTNDRGYGVRANRTFEPNQIIVEYTGEIINQEECENRMHGVYKDNEVCACLSPNLLSPYPSSATTQSCQFTNHFTFLQCYYLMAFDQNMIIDATRGSIARFVNHSCAPNSRMEKWTVGGKPRMALFAGDSGIMTGEELTYDYNFDPYSQKNVQQCRCGSANCRGVLGPKPKDAPKRVNPAPVVGGKKEGGKKEGKLAGAKRKIAEVLEESTSLINKRRKTIEPVSRRASLGKDKKPRASINGTVKRQPSKLRRMLSEKSSRSSRPSTMGSVRSSKRVVSTSSQAGLITKEQDDADEPEQEDGGRSSVSALKAKAESIRRNVARSLRGAR</sequence>
<evidence type="ECO:0000313" key="1">
    <source>
        <dbReference type="EMBL" id="KAJ9661944.1"/>
    </source>
</evidence>
<proteinExistence type="predicted"/>
<accession>A0ACC3AGD1</accession>
<keyword evidence="2" id="KW-1185">Reference proteome</keyword>